<keyword evidence="3 6" id="KW-0808">Transferase</keyword>
<feature type="domain" description="Glycosyltransferase subfamily 4-like N-terminal" evidence="5">
    <location>
        <begin position="28"/>
        <end position="164"/>
    </location>
</feature>
<evidence type="ECO:0000259" key="5">
    <source>
        <dbReference type="Pfam" id="PF13579"/>
    </source>
</evidence>
<dbReference type="InterPro" id="IPR001296">
    <property type="entry name" value="Glyco_trans_1"/>
</dbReference>
<dbReference type="EMBL" id="CP007790">
    <property type="protein sequence ID" value="AJK69393.1"/>
    <property type="molecule type" value="Genomic_DNA"/>
</dbReference>
<dbReference type="PANTHER" id="PTHR12526:SF640">
    <property type="entry name" value="COLANIC ACID BIOSYNTHESIS GLYCOSYLTRANSFERASE WCAL-RELATED"/>
    <property type="match status" value="1"/>
</dbReference>
<keyword evidence="2" id="KW-0328">Glycosyltransferase</keyword>
<proteinExistence type="inferred from homology"/>
<gene>
    <name evidence="6" type="ORF">B840_09000</name>
</gene>
<dbReference type="Pfam" id="PF13579">
    <property type="entry name" value="Glyco_trans_4_4"/>
    <property type="match status" value="1"/>
</dbReference>
<dbReference type="Proteomes" id="UP000031928">
    <property type="component" value="Chromosome"/>
</dbReference>
<dbReference type="STRING" id="1224162.B840_09000"/>
<evidence type="ECO:0000259" key="4">
    <source>
        <dbReference type="Pfam" id="PF00534"/>
    </source>
</evidence>
<feature type="domain" description="Glycosyl transferase family 1" evidence="4">
    <location>
        <begin position="197"/>
        <end position="361"/>
    </location>
</feature>
<dbReference type="SUPFAM" id="SSF53756">
    <property type="entry name" value="UDP-Glycosyltransferase/glycogen phosphorylase"/>
    <property type="match status" value="1"/>
</dbReference>
<dbReference type="GO" id="GO:0016757">
    <property type="term" value="F:glycosyltransferase activity"/>
    <property type="evidence" value="ECO:0007669"/>
    <property type="project" value="UniProtKB-KW"/>
</dbReference>
<comment type="similarity">
    <text evidence="1">Belongs to the glycosyltransferase group 1 family. Glycosyltransferase 4 subfamily.</text>
</comment>
<name>A0A0B6TNC6_9CORY</name>
<evidence type="ECO:0000313" key="7">
    <source>
        <dbReference type="Proteomes" id="UP000031928"/>
    </source>
</evidence>
<dbReference type="AlphaFoldDB" id="A0A0B6TNC6"/>
<dbReference type="Pfam" id="PF00534">
    <property type="entry name" value="Glycos_transf_1"/>
    <property type="match status" value="1"/>
</dbReference>
<sequence length="393" mass="42964">MPKEKNSSKPSLVVGVTVGVSALSLLRGQLKWFEQNGWNVILVSTPDLQALQAAKRENVTLAGVPMDRSIAPIKDIRALIQWIKILQKYRPDAVNVGTPKAALLGTIAAWLLRIPKRVYLVRGLRVEGTSGVLRWTLSTMERITMYCATDVVFVSKSLAAEAAKRKLLARKKSWTVGAGSSNGVDSEAIESRLASIDRNELRSELGFKSTDLVVGFVGRISSDKGVKTLLDALQDSKLEENIHGLLIGAVEDESLAKEADGLGSRCKRIPWTDDVWGYLPAMDILCLPTLREGFPNVVLEASAAGVPVITTRATGAVDSVVPEKTGYLIDIGDSEELVRRLNALNADRSRLQQMGNAARKRTVEEFHPERIWEGFAEIIAGKENPSRADRVCL</sequence>
<keyword evidence="7" id="KW-1185">Reference proteome</keyword>
<dbReference type="HOGENOM" id="CLU_009583_8_0_11"/>
<dbReference type="KEGG" id="cmq:B840_09000"/>
<dbReference type="PANTHER" id="PTHR12526">
    <property type="entry name" value="GLYCOSYLTRANSFERASE"/>
    <property type="match status" value="1"/>
</dbReference>
<evidence type="ECO:0000256" key="1">
    <source>
        <dbReference type="ARBA" id="ARBA00009481"/>
    </source>
</evidence>
<dbReference type="Gene3D" id="3.40.50.2000">
    <property type="entry name" value="Glycogen Phosphorylase B"/>
    <property type="match status" value="2"/>
</dbReference>
<organism evidence="6 7">
    <name type="scientific">Corynebacterium marinum DSM 44953</name>
    <dbReference type="NCBI Taxonomy" id="1224162"/>
    <lineage>
        <taxon>Bacteria</taxon>
        <taxon>Bacillati</taxon>
        <taxon>Actinomycetota</taxon>
        <taxon>Actinomycetes</taxon>
        <taxon>Mycobacteriales</taxon>
        <taxon>Corynebacteriaceae</taxon>
        <taxon>Corynebacterium</taxon>
    </lineage>
</organism>
<accession>A0A0B6TNC6</accession>
<dbReference type="OrthoDB" id="9772485at2"/>
<protein>
    <submittedName>
        <fullName evidence="6">Capsular polysaccharide biosynthesis glycosyl transferase</fullName>
    </submittedName>
</protein>
<dbReference type="InterPro" id="IPR028098">
    <property type="entry name" value="Glyco_trans_4-like_N"/>
</dbReference>
<reference evidence="6 7" key="1">
    <citation type="submission" date="2014-05" db="EMBL/GenBank/DDBJ databases">
        <title>Complete genome sequence of Corynebacterium marinum DSM 44953.</title>
        <authorList>
            <person name="Schaffert L."/>
            <person name="Albersmeier A."/>
            <person name="Kalinowski J."/>
            <person name="Ruckert C."/>
        </authorList>
    </citation>
    <scope>NUCLEOTIDE SEQUENCE [LARGE SCALE GENOMIC DNA]</scope>
    <source>
        <strain evidence="6 7">DSM 44953</strain>
    </source>
</reference>
<evidence type="ECO:0000256" key="3">
    <source>
        <dbReference type="ARBA" id="ARBA00022679"/>
    </source>
</evidence>
<dbReference type="CDD" id="cd03808">
    <property type="entry name" value="GT4_CapM-like"/>
    <property type="match status" value="1"/>
</dbReference>
<evidence type="ECO:0000256" key="2">
    <source>
        <dbReference type="ARBA" id="ARBA00022676"/>
    </source>
</evidence>
<evidence type="ECO:0000313" key="6">
    <source>
        <dbReference type="EMBL" id="AJK69393.1"/>
    </source>
</evidence>